<protein>
    <submittedName>
        <fullName evidence="1">L-rhamnose mutarotase</fullName>
        <ecNumber evidence="1">5.1.3.-</ecNumber>
    </submittedName>
</protein>
<evidence type="ECO:0000313" key="2">
    <source>
        <dbReference type="Proteomes" id="UP000049983"/>
    </source>
</evidence>
<dbReference type="SUPFAM" id="SSF54909">
    <property type="entry name" value="Dimeric alpha+beta barrel"/>
    <property type="match status" value="1"/>
</dbReference>
<dbReference type="OrthoDB" id="9799608at2"/>
<dbReference type="InterPro" id="IPR011008">
    <property type="entry name" value="Dimeric_a/b-barrel"/>
</dbReference>
<keyword evidence="1" id="KW-0413">Isomerase</keyword>
<dbReference type="AlphaFoldDB" id="A0A0M7AN06"/>
<dbReference type="EMBL" id="CXWC01000012">
    <property type="protein sequence ID" value="CTQ75796.1"/>
    <property type="molecule type" value="Genomic_DNA"/>
</dbReference>
<keyword evidence="2" id="KW-1185">Reference proteome</keyword>
<dbReference type="InterPro" id="IPR008000">
    <property type="entry name" value="Rham/fucose_mutarotase"/>
</dbReference>
<dbReference type="GO" id="GO:0016857">
    <property type="term" value="F:racemase and epimerase activity, acting on carbohydrates and derivatives"/>
    <property type="evidence" value="ECO:0007669"/>
    <property type="project" value="InterPro"/>
</dbReference>
<dbReference type="PANTHER" id="PTHR34389">
    <property type="entry name" value="L-RHAMNOSE MUTAROTASE"/>
    <property type="match status" value="1"/>
</dbReference>
<dbReference type="GeneID" id="97671822"/>
<organism evidence="1 2">
    <name type="scientific">Roseibium album</name>
    <dbReference type="NCBI Taxonomy" id="311410"/>
    <lineage>
        <taxon>Bacteria</taxon>
        <taxon>Pseudomonadati</taxon>
        <taxon>Pseudomonadota</taxon>
        <taxon>Alphaproteobacteria</taxon>
        <taxon>Hyphomicrobiales</taxon>
        <taxon>Stappiaceae</taxon>
        <taxon>Roseibium</taxon>
    </lineage>
</organism>
<accession>A0A0M7AN06</accession>
<reference evidence="2" key="1">
    <citation type="submission" date="2015-07" db="EMBL/GenBank/DDBJ databases">
        <authorList>
            <person name="Rodrigo-Torres Lidia"/>
            <person name="Arahal R.David."/>
        </authorList>
    </citation>
    <scope>NUCLEOTIDE SEQUENCE [LARGE SCALE GENOMIC DNA]</scope>
    <source>
        <strain evidence="2">CECT 5096</strain>
    </source>
</reference>
<proteinExistence type="predicted"/>
<dbReference type="Pfam" id="PF05336">
    <property type="entry name" value="rhaM"/>
    <property type="match status" value="1"/>
</dbReference>
<name>A0A0M7AN06_9HYPH</name>
<dbReference type="STRING" id="311410.LA5095_04168"/>
<dbReference type="Gene3D" id="3.30.70.100">
    <property type="match status" value="1"/>
</dbReference>
<dbReference type="EC" id="5.1.3.-" evidence="1"/>
<dbReference type="PANTHER" id="PTHR34389:SF2">
    <property type="entry name" value="L-RHAMNOSE MUTAROTASE"/>
    <property type="match status" value="1"/>
</dbReference>
<sequence>MQRIGMMVGIRAEKIEEYKRLHADVWPSVLAQISRSNIRNYSIFLREPENVLFGYLEYHGEDFSADMARMAQDPETQRWWTLTDPCQEPLASRADGEQWSMMEEVFYYN</sequence>
<evidence type="ECO:0000313" key="1">
    <source>
        <dbReference type="EMBL" id="CTQ75796.1"/>
    </source>
</evidence>
<dbReference type="Proteomes" id="UP000049983">
    <property type="component" value="Unassembled WGS sequence"/>
</dbReference>
<gene>
    <name evidence="1" type="primary">rhaM_2</name>
    <name evidence="1" type="ORF">LA5096_04535</name>
</gene>
<dbReference type="RefSeq" id="WP_055118396.1">
    <property type="nucleotide sequence ID" value="NZ_CANKXR010000003.1"/>
</dbReference>